<dbReference type="AlphaFoldDB" id="A0AAD1SK74"/>
<feature type="region of interest" description="Disordered" evidence="1">
    <location>
        <begin position="59"/>
        <end position="81"/>
    </location>
</feature>
<name>A0AAD1SK74_PELCU</name>
<organism evidence="2 3">
    <name type="scientific">Pelobates cultripes</name>
    <name type="common">Western spadefoot toad</name>
    <dbReference type="NCBI Taxonomy" id="61616"/>
    <lineage>
        <taxon>Eukaryota</taxon>
        <taxon>Metazoa</taxon>
        <taxon>Chordata</taxon>
        <taxon>Craniata</taxon>
        <taxon>Vertebrata</taxon>
        <taxon>Euteleostomi</taxon>
        <taxon>Amphibia</taxon>
        <taxon>Batrachia</taxon>
        <taxon>Anura</taxon>
        <taxon>Pelobatoidea</taxon>
        <taxon>Pelobatidae</taxon>
        <taxon>Pelobates</taxon>
    </lineage>
</organism>
<evidence type="ECO:0000256" key="1">
    <source>
        <dbReference type="SAM" id="MobiDB-lite"/>
    </source>
</evidence>
<keyword evidence="3" id="KW-1185">Reference proteome</keyword>
<proteinExistence type="predicted"/>
<feature type="compositionally biased region" description="Polar residues" evidence="1">
    <location>
        <begin position="60"/>
        <end position="81"/>
    </location>
</feature>
<dbReference type="Proteomes" id="UP001295444">
    <property type="component" value="Chromosome 06"/>
</dbReference>
<evidence type="ECO:0000313" key="3">
    <source>
        <dbReference type="Proteomes" id="UP001295444"/>
    </source>
</evidence>
<sequence length="106" mass="12266">MEGRAVSHFDARLQQRLQDVMRSMEYPIPEERETEWRVALRTDLWKEDIDEIRPFRVAEQATSQEQSHTGCQPTDPPTTASELSEMAMSPYHLLSGDKDPLITLHV</sequence>
<gene>
    <name evidence="2" type="ORF">PECUL_23A033093</name>
</gene>
<protein>
    <submittedName>
        <fullName evidence="2">Uncharacterized protein</fullName>
    </submittedName>
</protein>
<dbReference type="EMBL" id="OW240917">
    <property type="protein sequence ID" value="CAH2303149.1"/>
    <property type="molecule type" value="Genomic_DNA"/>
</dbReference>
<accession>A0AAD1SK74</accession>
<evidence type="ECO:0000313" key="2">
    <source>
        <dbReference type="EMBL" id="CAH2303149.1"/>
    </source>
</evidence>
<reference evidence="2" key="1">
    <citation type="submission" date="2022-03" db="EMBL/GenBank/DDBJ databases">
        <authorList>
            <person name="Alioto T."/>
            <person name="Alioto T."/>
            <person name="Gomez Garrido J."/>
        </authorList>
    </citation>
    <scope>NUCLEOTIDE SEQUENCE</scope>
</reference>